<dbReference type="Proteomes" id="UP000028725">
    <property type="component" value="Unassembled WGS sequence"/>
</dbReference>
<evidence type="ECO:0000313" key="1">
    <source>
        <dbReference type="EMBL" id="KFE58503.1"/>
    </source>
</evidence>
<organism evidence="1 2">
    <name type="scientific">Hyalangium minutum</name>
    <dbReference type="NCBI Taxonomy" id="394096"/>
    <lineage>
        <taxon>Bacteria</taxon>
        <taxon>Pseudomonadati</taxon>
        <taxon>Myxococcota</taxon>
        <taxon>Myxococcia</taxon>
        <taxon>Myxococcales</taxon>
        <taxon>Cystobacterineae</taxon>
        <taxon>Archangiaceae</taxon>
        <taxon>Hyalangium</taxon>
    </lineage>
</organism>
<reference evidence="1 2" key="1">
    <citation type="submission" date="2014-04" db="EMBL/GenBank/DDBJ databases">
        <title>Genome assembly of Hyalangium minutum DSM 14724.</title>
        <authorList>
            <person name="Sharma G."/>
            <person name="Subramanian S."/>
        </authorList>
    </citation>
    <scope>NUCLEOTIDE SEQUENCE [LARGE SCALE GENOMIC DNA]</scope>
    <source>
        <strain evidence="1 2">DSM 14724</strain>
    </source>
</reference>
<dbReference type="EMBL" id="JMCB01000037">
    <property type="protein sequence ID" value="KFE58503.1"/>
    <property type="molecule type" value="Genomic_DNA"/>
</dbReference>
<evidence type="ECO:0000313" key="2">
    <source>
        <dbReference type="Proteomes" id="UP000028725"/>
    </source>
</evidence>
<keyword evidence="2" id="KW-1185">Reference proteome</keyword>
<comment type="caution">
    <text evidence="1">The sequence shown here is derived from an EMBL/GenBank/DDBJ whole genome shotgun (WGS) entry which is preliminary data.</text>
</comment>
<dbReference type="AlphaFoldDB" id="A0A085VSU0"/>
<accession>A0A085VSU0</accession>
<protein>
    <submittedName>
        <fullName evidence="1">Dihydroneopterin aldolase</fullName>
    </submittedName>
</protein>
<proteinExistence type="predicted"/>
<dbReference type="OrthoDB" id="5525303at2"/>
<sequence>MGKPRCSRIARTPLPAFTYAKTRRLPPHLTQANTSKSNVLFSNSAQSTRGVLCFIRSFLAAASLPALASSAWGNIGRI</sequence>
<name>A0A085VSU0_9BACT</name>
<gene>
    <name evidence="1" type="ORF">DB31_6266</name>
</gene>